<feature type="coiled-coil region" evidence="4">
    <location>
        <begin position="76"/>
        <end position="110"/>
    </location>
</feature>
<sequence length="110" mass="12598">MSVSPDIQTLCQNKNQVAPTIDSEREEFRKYFESSGALDVLTRVMKDLYEKENKPADALSYLTSALGVVNFDARETALLQDELRSLKLVLKQLEEENRFLREKLEKATAD</sequence>
<evidence type="ECO:0008006" key="7">
    <source>
        <dbReference type="Google" id="ProtNLM"/>
    </source>
</evidence>
<evidence type="ECO:0000256" key="4">
    <source>
        <dbReference type="SAM" id="Coils"/>
    </source>
</evidence>
<proteinExistence type="inferred from homology"/>
<dbReference type="Proteomes" id="UP000499080">
    <property type="component" value="Unassembled WGS sequence"/>
</dbReference>
<organism evidence="5 6">
    <name type="scientific">Araneus ventricosus</name>
    <name type="common">Orbweaver spider</name>
    <name type="synonym">Epeira ventricosa</name>
    <dbReference type="NCBI Taxonomy" id="182803"/>
    <lineage>
        <taxon>Eukaryota</taxon>
        <taxon>Metazoa</taxon>
        <taxon>Ecdysozoa</taxon>
        <taxon>Arthropoda</taxon>
        <taxon>Chelicerata</taxon>
        <taxon>Arachnida</taxon>
        <taxon>Araneae</taxon>
        <taxon>Araneomorphae</taxon>
        <taxon>Entelegynae</taxon>
        <taxon>Araneoidea</taxon>
        <taxon>Araneidae</taxon>
        <taxon>Araneus</taxon>
    </lineage>
</organism>
<evidence type="ECO:0000256" key="3">
    <source>
        <dbReference type="ARBA" id="ARBA00023242"/>
    </source>
</evidence>
<dbReference type="PANTHER" id="PTHR13168:SF0">
    <property type="entry name" value="C-MYC-BINDING PROTEIN"/>
    <property type="match status" value="1"/>
</dbReference>
<evidence type="ECO:0000313" key="5">
    <source>
        <dbReference type="EMBL" id="GBM41201.1"/>
    </source>
</evidence>
<evidence type="ECO:0000256" key="1">
    <source>
        <dbReference type="ARBA" id="ARBA00004123"/>
    </source>
</evidence>
<keyword evidence="3" id="KW-0539">Nucleus</keyword>
<comment type="caution">
    <text evidence="5">The sequence shown here is derived from an EMBL/GenBank/DDBJ whole genome shotgun (WGS) entry which is preliminary data.</text>
</comment>
<dbReference type="GO" id="GO:0003713">
    <property type="term" value="F:transcription coactivator activity"/>
    <property type="evidence" value="ECO:0007669"/>
    <property type="project" value="InterPro"/>
</dbReference>
<dbReference type="EMBL" id="BGPR01000956">
    <property type="protein sequence ID" value="GBM41201.1"/>
    <property type="molecule type" value="Genomic_DNA"/>
</dbReference>
<keyword evidence="6" id="KW-1185">Reference proteome</keyword>
<dbReference type="PRINTS" id="PR02028">
    <property type="entry name" value="CMYCBINDINGP"/>
</dbReference>
<reference evidence="5 6" key="1">
    <citation type="journal article" date="2019" name="Sci. Rep.">
        <title>Orb-weaving spider Araneus ventricosus genome elucidates the spidroin gene catalogue.</title>
        <authorList>
            <person name="Kono N."/>
            <person name="Nakamura H."/>
            <person name="Ohtoshi R."/>
            <person name="Moran D.A.P."/>
            <person name="Shinohara A."/>
            <person name="Yoshida Y."/>
            <person name="Fujiwara M."/>
            <person name="Mori M."/>
            <person name="Tomita M."/>
            <person name="Arakawa K."/>
        </authorList>
    </citation>
    <scope>NUCLEOTIDE SEQUENCE [LARGE SCALE GENOMIC DNA]</scope>
</reference>
<dbReference type="OrthoDB" id="524165at2759"/>
<accession>A0A4Y2FIX6</accession>
<dbReference type="Gene3D" id="6.10.250.1060">
    <property type="match status" value="1"/>
</dbReference>
<protein>
    <recommendedName>
        <fullName evidence="7">c-Myc-binding protein</fullName>
    </recommendedName>
</protein>
<dbReference type="InterPro" id="IPR026060">
    <property type="entry name" value="AMY1"/>
</dbReference>
<comment type="similarity">
    <text evidence="2">Belongs to the AMY1 family.</text>
</comment>
<evidence type="ECO:0000313" key="6">
    <source>
        <dbReference type="Proteomes" id="UP000499080"/>
    </source>
</evidence>
<evidence type="ECO:0000256" key="2">
    <source>
        <dbReference type="ARBA" id="ARBA00009389"/>
    </source>
</evidence>
<gene>
    <name evidence="5" type="ORF">AVEN_10244_1</name>
</gene>
<keyword evidence="4" id="KW-0175">Coiled coil</keyword>
<comment type="subcellular location">
    <subcellularLocation>
        <location evidence="1">Nucleus</location>
    </subcellularLocation>
</comment>
<dbReference type="AlphaFoldDB" id="A0A4Y2FIX6"/>
<name>A0A4Y2FIX6_ARAVE</name>
<dbReference type="PANTHER" id="PTHR13168">
    <property type="entry name" value="ASSOCIATE OF C-MYC AMY-1"/>
    <property type="match status" value="1"/>
</dbReference>
<dbReference type="GO" id="GO:0005634">
    <property type="term" value="C:nucleus"/>
    <property type="evidence" value="ECO:0007669"/>
    <property type="project" value="UniProtKB-SubCell"/>
</dbReference>